<dbReference type="EMBL" id="CACRXK020027482">
    <property type="protein sequence ID" value="CAB4040927.1"/>
    <property type="molecule type" value="Genomic_DNA"/>
</dbReference>
<gene>
    <name evidence="1" type="ORF">PACLA_8A003795</name>
</gene>
<protein>
    <submittedName>
        <fullName evidence="1">Uncharacterized protein</fullName>
    </submittedName>
</protein>
<feature type="non-terminal residue" evidence="1">
    <location>
        <position position="1"/>
    </location>
</feature>
<evidence type="ECO:0000313" key="2">
    <source>
        <dbReference type="Proteomes" id="UP001152795"/>
    </source>
</evidence>
<organism evidence="1 2">
    <name type="scientific">Paramuricea clavata</name>
    <name type="common">Red gorgonian</name>
    <name type="synonym">Violescent sea-whip</name>
    <dbReference type="NCBI Taxonomy" id="317549"/>
    <lineage>
        <taxon>Eukaryota</taxon>
        <taxon>Metazoa</taxon>
        <taxon>Cnidaria</taxon>
        <taxon>Anthozoa</taxon>
        <taxon>Octocorallia</taxon>
        <taxon>Malacalcyonacea</taxon>
        <taxon>Plexauridae</taxon>
        <taxon>Paramuricea</taxon>
    </lineage>
</organism>
<dbReference type="Proteomes" id="UP001152795">
    <property type="component" value="Unassembled WGS sequence"/>
</dbReference>
<comment type="caution">
    <text evidence="1">The sequence shown here is derived from an EMBL/GenBank/DDBJ whole genome shotgun (WGS) entry which is preliminary data.</text>
</comment>
<reference evidence="1" key="1">
    <citation type="submission" date="2020-04" db="EMBL/GenBank/DDBJ databases">
        <authorList>
            <person name="Alioto T."/>
            <person name="Alioto T."/>
            <person name="Gomez Garrido J."/>
        </authorList>
    </citation>
    <scope>NUCLEOTIDE SEQUENCE</scope>
    <source>
        <strain evidence="1">A484AB</strain>
    </source>
</reference>
<dbReference type="AlphaFoldDB" id="A0A7D9LY57"/>
<name>A0A7D9LY57_PARCT</name>
<accession>A0A7D9LY57</accession>
<keyword evidence="2" id="KW-1185">Reference proteome</keyword>
<evidence type="ECO:0000313" key="1">
    <source>
        <dbReference type="EMBL" id="CAB4040927.1"/>
    </source>
</evidence>
<sequence>KQENDIWNEVYWLWLIWDAKILLNNGHAEPISPRAYIYHTKAVLHATKDVAESTMKQAVGKLHNLKSNHMVRMEFLKLLYHVMVPGKEGDSLRYMVVFPVISMETAKILDVEPLKPGFH</sequence>
<proteinExistence type="predicted"/>